<dbReference type="Pfam" id="PF04239">
    <property type="entry name" value="DUF421"/>
    <property type="match status" value="1"/>
</dbReference>
<evidence type="ECO:0000313" key="9">
    <source>
        <dbReference type="EMBL" id="TQL73889.1"/>
    </source>
</evidence>
<evidence type="ECO:0000256" key="3">
    <source>
        <dbReference type="ARBA" id="ARBA00022475"/>
    </source>
</evidence>
<dbReference type="InterPro" id="IPR023090">
    <property type="entry name" value="UPF0702_alpha/beta_dom_sf"/>
</dbReference>
<evidence type="ECO:0000256" key="7">
    <source>
        <dbReference type="SAM" id="Phobius"/>
    </source>
</evidence>
<feature type="transmembrane region" description="Helical" evidence="7">
    <location>
        <begin position="41"/>
        <end position="61"/>
    </location>
</feature>
<evidence type="ECO:0000259" key="8">
    <source>
        <dbReference type="Pfam" id="PF04239"/>
    </source>
</evidence>
<dbReference type="AlphaFoldDB" id="A0A543AMV2"/>
<dbReference type="PANTHER" id="PTHR34582">
    <property type="entry name" value="UPF0702 TRANSMEMBRANE PROTEIN YCAP"/>
    <property type="match status" value="1"/>
</dbReference>
<evidence type="ECO:0000313" key="10">
    <source>
        <dbReference type="Proteomes" id="UP000319746"/>
    </source>
</evidence>
<feature type="domain" description="YetF C-terminal" evidence="8">
    <location>
        <begin position="91"/>
        <end position="159"/>
    </location>
</feature>
<evidence type="ECO:0000256" key="6">
    <source>
        <dbReference type="ARBA" id="ARBA00023136"/>
    </source>
</evidence>
<feature type="transmembrane region" description="Helical" evidence="7">
    <location>
        <begin position="67"/>
        <end position="87"/>
    </location>
</feature>
<dbReference type="Proteomes" id="UP000319746">
    <property type="component" value="Unassembled WGS sequence"/>
</dbReference>
<keyword evidence="6 7" id="KW-0472">Membrane</keyword>
<comment type="caution">
    <text evidence="9">The sequence shown here is derived from an EMBL/GenBank/DDBJ whole genome shotgun (WGS) entry which is preliminary data.</text>
</comment>
<evidence type="ECO:0000256" key="1">
    <source>
        <dbReference type="ARBA" id="ARBA00004651"/>
    </source>
</evidence>
<evidence type="ECO:0000256" key="2">
    <source>
        <dbReference type="ARBA" id="ARBA00006448"/>
    </source>
</evidence>
<dbReference type="OrthoDB" id="3266405at2"/>
<proteinExistence type="inferred from homology"/>
<name>A0A543AMV2_9MICC</name>
<organism evidence="9 10">
    <name type="scientific">Enteractinococcus coprophilus</name>
    <dbReference type="NCBI Taxonomy" id="1027633"/>
    <lineage>
        <taxon>Bacteria</taxon>
        <taxon>Bacillati</taxon>
        <taxon>Actinomycetota</taxon>
        <taxon>Actinomycetes</taxon>
        <taxon>Micrococcales</taxon>
        <taxon>Micrococcaceae</taxon>
    </lineage>
</organism>
<dbReference type="RefSeq" id="WP_141864151.1">
    <property type="nucleotide sequence ID" value="NZ_BAABAN010000017.1"/>
</dbReference>
<protein>
    <submittedName>
        <fullName evidence="9">Uncharacterized protein DUF421</fullName>
    </submittedName>
</protein>
<dbReference type="GO" id="GO:0005886">
    <property type="term" value="C:plasma membrane"/>
    <property type="evidence" value="ECO:0007669"/>
    <property type="project" value="UniProtKB-SubCell"/>
</dbReference>
<comment type="subcellular location">
    <subcellularLocation>
        <location evidence="1">Cell membrane</location>
        <topology evidence="1">Multi-pass membrane protein</topology>
    </subcellularLocation>
</comment>
<reference evidence="9 10" key="1">
    <citation type="submission" date="2019-06" db="EMBL/GenBank/DDBJ databases">
        <title>Sequencing the genomes of 1000 actinobacteria strains.</title>
        <authorList>
            <person name="Klenk H.-P."/>
        </authorList>
    </citation>
    <scope>NUCLEOTIDE SEQUENCE [LARGE SCALE GENOMIC DNA]</scope>
    <source>
        <strain evidence="9 10">DSM 24083</strain>
    </source>
</reference>
<sequence>MWDEVFMFSAPVLEMFLRGTVMYLVVFLLMRFLGRRESGDLNASDIILVVLISEAASPGFGGEASSIFDSLVVVATVLFWATILDIGSYRWAWLDNLTAPRPRPLIRDGKIVQKTARREFLTKEEILSQLRINGFQELSEVKAAHLEPSGQISFLPYEENQ</sequence>
<evidence type="ECO:0000256" key="5">
    <source>
        <dbReference type="ARBA" id="ARBA00022989"/>
    </source>
</evidence>
<evidence type="ECO:0000256" key="4">
    <source>
        <dbReference type="ARBA" id="ARBA00022692"/>
    </source>
</evidence>
<dbReference type="InterPro" id="IPR007353">
    <property type="entry name" value="DUF421"/>
</dbReference>
<keyword evidence="10" id="KW-1185">Reference proteome</keyword>
<gene>
    <name evidence="9" type="ORF">FB556_0338</name>
</gene>
<keyword evidence="3" id="KW-1003">Cell membrane</keyword>
<keyword evidence="5 7" id="KW-1133">Transmembrane helix</keyword>
<feature type="transmembrane region" description="Helical" evidence="7">
    <location>
        <begin position="6"/>
        <end position="29"/>
    </location>
</feature>
<dbReference type="EMBL" id="VFOU01000001">
    <property type="protein sequence ID" value="TQL73889.1"/>
    <property type="molecule type" value="Genomic_DNA"/>
</dbReference>
<dbReference type="PANTHER" id="PTHR34582:SF6">
    <property type="entry name" value="UPF0702 TRANSMEMBRANE PROTEIN YCAP"/>
    <property type="match status" value="1"/>
</dbReference>
<accession>A0A543AMV2</accession>
<keyword evidence="4 7" id="KW-0812">Transmembrane</keyword>
<comment type="similarity">
    <text evidence="2">Belongs to the UPF0702 family.</text>
</comment>
<dbReference type="Gene3D" id="3.30.240.20">
    <property type="entry name" value="bsu07140 like domains"/>
    <property type="match status" value="1"/>
</dbReference>